<dbReference type="PANTHER" id="PTHR30294:SF29">
    <property type="entry name" value="MULTIDRUG ABC TRANSPORTER PERMEASE YBHS-RELATED"/>
    <property type="match status" value="1"/>
</dbReference>
<feature type="transmembrane region" description="Helical" evidence="6">
    <location>
        <begin position="133"/>
        <end position="153"/>
    </location>
</feature>
<organism evidence="7 8">
    <name type="scientific">Candidatus Falkowbacteria bacterium RIFCSPLOWO2_12_FULL_45_10</name>
    <dbReference type="NCBI Taxonomy" id="1797990"/>
    <lineage>
        <taxon>Bacteria</taxon>
        <taxon>Candidatus Falkowiibacteriota</taxon>
    </lineage>
</organism>
<evidence type="ECO:0000256" key="1">
    <source>
        <dbReference type="ARBA" id="ARBA00004651"/>
    </source>
</evidence>
<comment type="caution">
    <text evidence="7">The sequence shown here is derived from an EMBL/GenBank/DDBJ whole genome shotgun (WGS) entry which is preliminary data.</text>
</comment>
<dbReference type="Proteomes" id="UP000178682">
    <property type="component" value="Unassembled WGS sequence"/>
</dbReference>
<feature type="transmembrane region" description="Helical" evidence="6">
    <location>
        <begin position="165"/>
        <end position="188"/>
    </location>
</feature>
<sequence length="242" mass="27329">MFSKIYLQKIYALFKKELFSYFNSPIAYIFIAVFLIVGNWLFFNSFFVIGQANMRNYFILLPWIFLFLTPAITMRGWAEEKRSGTIEFLLTLPITDWQAVLGKFLAALAFLVVALVLTATLPVTVSYLGAVDVGPIIGSYLGAVLMGAAYLALGLFISSLTKNQIIAFIAAVAACFLFFFIGNDFVIMTAPRVLAPLLQWLGLGAHFDNIARGVIDTKDIIYYLSFIWLWLWLNKEIIALRR</sequence>
<keyword evidence="3 6" id="KW-0812">Transmembrane</keyword>
<name>A0A1F5RW37_9BACT</name>
<gene>
    <name evidence="7" type="ORF">A3G56_02330</name>
</gene>
<evidence type="ECO:0000313" key="7">
    <source>
        <dbReference type="EMBL" id="OGF18626.1"/>
    </source>
</evidence>
<dbReference type="Pfam" id="PF12679">
    <property type="entry name" value="ABC2_membrane_2"/>
    <property type="match status" value="1"/>
</dbReference>
<evidence type="ECO:0000256" key="4">
    <source>
        <dbReference type="ARBA" id="ARBA00022989"/>
    </source>
</evidence>
<dbReference type="EMBL" id="MFFX01000044">
    <property type="protein sequence ID" value="OGF18626.1"/>
    <property type="molecule type" value="Genomic_DNA"/>
</dbReference>
<dbReference type="InterPro" id="IPR051449">
    <property type="entry name" value="ABC-2_transporter_component"/>
</dbReference>
<comment type="subcellular location">
    <subcellularLocation>
        <location evidence="1">Cell membrane</location>
        <topology evidence="1">Multi-pass membrane protein</topology>
    </subcellularLocation>
</comment>
<keyword evidence="2" id="KW-1003">Cell membrane</keyword>
<dbReference type="GO" id="GO:0005886">
    <property type="term" value="C:plasma membrane"/>
    <property type="evidence" value="ECO:0007669"/>
    <property type="project" value="UniProtKB-SubCell"/>
</dbReference>
<keyword evidence="5 6" id="KW-0472">Membrane</keyword>
<dbReference type="GO" id="GO:0140359">
    <property type="term" value="F:ABC-type transporter activity"/>
    <property type="evidence" value="ECO:0007669"/>
    <property type="project" value="InterPro"/>
</dbReference>
<protein>
    <submittedName>
        <fullName evidence="7">ABC transporter</fullName>
    </submittedName>
</protein>
<evidence type="ECO:0000256" key="3">
    <source>
        <dbReference type="ARBA" id="ARBA00022692"/>
    </source>
</evidence>
<feature type="transmembrane region" description="Helical" evidence="6">
    <location>
        <begin position="99"/>
        <end position="121"/>
    </location>
</feature>
<dbReference type="AlphaFoldDB" id="A0A1F5RW37"/>
<evidence type="ECO:0000256" key="2">
    <source>
        <dbReference type="ARBA" id="ARBA00022475"/>
    </source>
</evidence>
<feature type="transmembrane region" description="Helical" evidence="6">
    <location>
        <begin position="220"/>
        <end position="240"/>
    </location>
</feature>
<feature type="transmembrane region" description="Helical" evidence="6">
    <location>
        <begin position="21"/>
        <end position="42"/>
    </location>
</feature>
<reference evidence="7 8" key="1">
    <citation type="journal article" date="2016" name="Nat. Commun.">
        <title>Thousands of microbial genomes shed light on interconnected biogeochemical processes in an aquifer system.</title>
        <authorList>
            <person name="Anantharaman K."/>
            <person name="Brown C.T."/>
            <person name="Hug L.A."/>
            <person name="Sharon I."/>
            <person name="Castelle C.J."/>
            <person name="Probst A.J."/>
            <person name="Thomas B.C."/>
            <person name="Singh A."/>
            <person name="Wilkins M.J."/>
            <person name="Karaoz U."/>
            <person name="Brodie E.L."/>
            <person name="Williams K.H."/>
            <person name="Hubbard S.S."/>
            <person name="Banfield J.F."/>
        </authorList>
    </citation>
    <scope>NUCLEOTIDE SEQUENCE [LARGE SCALE GENOMIC DNA]</scope>
</reference>
<proteinExistence type="predicted"/>
<feature type="transmembrane region" description="Helical" evidence="6">
    <location>
        <begin position="57"/>
        <end position="78"/>
    </location>
</feature>
<evidence type="ECO:0000313" key="8">
    <source>
        <dbReference type="Proteomes" id="UP000178682"/>
    </source>
</evidence>
<evidence type="ECO:0000256" key="5">
    <source>
        <dbReference type="ARBA" id="ARBA00023136"/>
    </source>
</evidence>
<dbReference type="PANTHER" id="PTHR30294">
    <property type="entry name" value="MEMBRANE COMPONENT OF ABC TRANSPORTER YHHJ-RELATED"/>
    <property type="match status" value="1"/>
</dbReference>
<evidence type="ECO:0000256" key="6">
    <source>
        <dbReference type="SAM" id="Phobius"/>
    </source>
</evidence>
<accession>A0A1F5RW37</accession>
<keyword evidence="4 6" id="KW-1133">Transmembrane helix</keyword>